<accession>A0ABC8JQD7</accession>
<keyword evidence="2" id="KW-1185">Reference proteome</keyword>
<gene>
    <name evidence="1" type="ORF">ERUC_LOCUS13433</name>
</gene>
<comment type="caution">
    <text evidence="1">The sequence shown here is derived from an EMBL/GenBank/DDBJ whole genome shotgun (WGS) entry which is preliminary data.</text>
</comment>
<name>A0ABC8JQD7_ERUVS</name>
<proteinExistence type="predicted"/>
<protein>
    <submittedName>
        <fullName evidence="1">Uncharacterized protein</fullName>
    </submittedName>
</protein>
<evidence type="ECO:0000313" key="1">
    <source>
        <dbReference type="EMBL" id="CAH8334946.1"/>
    </source>
</evidence>
<reference evidence="1 2" key="1">
    <citation type="submission" date="2022-03" db="EMBL/GenBank/DDBJ databases">
        <authorList>
            <person name="Macdonald S."/>
            <person name="Ahmed S."/>
            <person name="Newling K."/>
        </authorList>
    </citation>
    <scope>NUCLEOTIDE SEQUENCE [LARGE SCALE GENOMIC DNA]</scope>
</reference>
<organism evidence="1 2">
    <name type="scientific">Eruca vesicaria subsp. sativa</name>
    <name type="common">Garden rocket</name>
    <name type="synonym">Eruca sativa</name>
    <dbReference type="NCBI Taxonomy" id="29727"/>
    <lineage>
        <taxon>Eukaryota</taxon>
        <taxon>Viridiplantae</taxon>
        <taxon>Streptophyta</taxon>
        <taxon>Embryophyta</taxon>
        <taxon>Tracheophyta</taxon>
        <taxon>Spermatophyta</taxon>
        <taxon>Magnoliopsida</taxon>
        <taxon>eudicotyledons</taxon>
        <taxon>Gunneridae</taxon>
        <taxon>Pentapetalae</taxon>
        <taxon>rosids</taxon>
        <taxon>malvids</taxon>
        <taxon>Brassicales</taxon>
        <taxon>Brassicaceae</taxon>
        <taxon>Brassiceae</taxon>
        <taxon>Eruca</taxon>
    </lineage>
</organism>
<dbReference type="EMBL" id="CAKOAT010126710">
    <property type="protein sequence ID" value="CAH8334946.1"/>
    <property type="molecule type" value="Genomic_DNA"/>
</dbReference>
<sequence>MSFEALRFEGKTRAWSAGGVGFYLCSVLRRVFRELYPSANGGFRWSSMATGAYFKAWSIGASLYNLYRIDTGYGLKQRSLGSRFSVVTSGGGGSRGVIDHLRVLETFRLGGGGDNNPLLLVCGDLEVCIARALKRLLGMVLDSLISLVRQARHRQ</sequence>
<evidence type="ECO:0000313" key="2">
    <source>
        <dbReference type="Proteomes" id="UP001642260"/>
    </source>
</evidence>
<dbReference type="Proteomes" id="UP001642260">
    <property type="component" value="Unassembled WGS sequence"/>
</dbReference>
<dbReference type="AlphaFoldDB" id="A0ABC8JQD7"/>